<dbReference type="Gene3D" id="1.10.268.20">
    <property type="match status" value="1"/>
</dbReference>
<evidence type="ECO:0000256" key="1">
    <source>
        <dbReference type="SAM" id="MobiDB-lite"/>
    </source>
</evidence>
<protein>
    <submittedName>
        <fullName evidence="4">G domain-containing protein</fullName>
    </submittedName>
</protein>
<dbReference type="Gene3D" id="3.40.50.300">
    <property type="entry name" value="P-loop containing nucleotide triphosphate hydrolases"/>
    <property type="match status" value="1"/>
</dbReference>
<dbReference type="AlphaFoldDB" id="A0A0N4ZKG2"/>
<dbReference type="SUPFAM" id="SSF52540">
    <property type="entry name" value="P-loop containing nucleoside triphosphate hydrolases"/>
    <property type="match status" value="1"/>
</dbReference>
<reference evidence="4" key="1">
    <citation type="submission" date="2017-02" db="UniProtKB">
        <authorList>
            <consortium name="WormBaseParasite"/>
        </authorList>
    </citation>
    <scope>IDENTIFICATION</scope>
</reference>
<feature type="compositionally biased region" description="Basic and acidic residues" evidence="1">
    <location>
        <begin position="526"/>
        <end position="565"/>
    </location>
</feature>
<accession>A0A0N4ZKG2</accession>
<evidence type="ECO:0000313" key="3">
    <source>
        <dbReference type="Proteomes" id="UP000038045"/>
    </source>
</evidence>
<dbReference type="Proteomes" id="UP000038045">
    <property type="component" value="Unplaced"/>
</dbReference>
<feature type="region of interest" description="Disordered" evidence="1">
    <location>
        <begin position="24"/>
        <end position="65"/>
    </location>
</feature>
<evidence type="ECO:0000313" key="4">
    <source>
        <dbReference type="WBParaSite" id="PTRK_0000859600.1"/>
    </source>
</evidence>
<dbReference type="WBParaSite" id="PTRK_0000859600.1">
    <property type="protein sequence ID" value="PTRK_0000859600.1"/>
    <property type="gene ID" value="PTRK_0000859600"/>
</dbReference>
<feature type="compositionally biased region" description="Polar residues" evidence="1">
    <location>
        <begin position="514"/>
        <end position="524"/>
    </location>
</feature>
<name>A0A0N4ZKG2_PARTI</name>
<organism evidence="3 4">
    <name type="scientific">Parastrongyloides trichosuri</name>
    <name type="common">Possum-specific nematode worm</name>
    <dbReference type="NCBI Taxonomy" id="131310"/>
    <lineage>
        <taxon>Eukaryota</taxon>
        <taxon>Metazoa</taxon>
        <taxon>Ecdysozoa</taxon>
        <taxon>Nematoda</taxon>
        <taxon>Chromadorea</taxon>
        <taxon>Rhabditida</taxon>
        <taxon>Tylenchina</taxon>
        <taxon>Panagrolaimomorpha</taxon>
        <taxon>Strongyloidoidea</taxon>
        <taxon>Strongyloididae</taxon>
        <taxon>Parastrongyloides</taxon>
    </lineage>
</organism>
<dbReference type="Pfam" id="PF00350">
    <property type="entry name" value="Dynamin_N"/>
    <property type="match status" value="1"/>
</dbReference>
<feature type="compositionally biased region" description="Acidic residues" evidence="1">
    <location>
        <begin position="501"/>
        <end position="510"/>
    </location>
</feature>
<feature type="region of interest" description="Disordered" evidence="1">
    <location>
        <begin position="495"/>
        <end position="572"/>
    </location>
</feature>
<dbReference type="InterPro" id="IPR051943">
    <property type="entry name" value="TRAFAC_Dynamin-like_GTPase"/>
</dbReference>
<dbReference type="InterPro" id="IPR045063">
    <property type="entry name" value="Dynamin_N"/>
</dbReference>
<dbReference type="PANTHER" id="PTHR43681">
    <property type="entry name" value="TRANSMEMBRANE GTPASE FZO"/>
    <property type="match status" value="1"/>
</dbReference>
<keyword evidence="3" id="KW-1185">Reference proteome</keyword>
<dbReference type="STRING" id="131310.A0A0N4ZKG2"/>
<evidence type="ECO:0000259" key="2">
    <source>
        <dbReference type="Pfam" id="PF00350"/>
    </source>
</evidence>
<feature type="compositionally biased region" description="Basic residues" evidence="1">
    <location>
        <begin position="46"/>
        <end position="59"/>
    </location>
</feature>
<dbReference type="InterPro" id="IPR027417">
    <property type="entry name" value="P-loop_NTPase"/>
</dbReference>
<sequence length="572" mass="66431">MDGKKRSKKRKDCTQSTEISVECGVDRKSNKNRNRQKSIEGSGRNFIRRRQSTSNRRRNNNNIKQKSVEIVTKKIIHDPTVIGAIPCLPLFYQKIVEPVRDRHNFNACTVTCGWNINEIITKPTVLVIGPPESGKTSLINYLLREKEGYETYYDPIKDRKNCFTHLGYSEKIALSRLNEISASKIWPYNEINKYSRERNDYQIQMFQIKSPLLQEISFIDSPGIIDNIFKEGNNLEKYGFDPILRNLVMKVDLIFFVATDTFLTTKSTDIISFLSQHSKKTIFCLNKCDQFKNYESFASSRKRFSEYVTLYSRYGEPKILCTYFKGVMVNEQVQKNVHTENEALLRRIKNLPTSFKHQRISSLGTHIYLVIYCAFIQNELKKREKRGVFKPLTEEEKAQINKIILGLPNGEKFLKNQIEYIDRIVRYCGENKPIAYKADDIEALRSFSSKDFPYIQNIASSEPECLVKFLLPLADPNKEPELPVKEKKKIIKEIKIAFPQPDDEEEEDDDNKQMSKNIDPQTTDMVEGKKDSSKKETSKKIDGRGGKDNSEKRKEKFIKIDKDLIDSMMNGE</sequence>
<feature type="domain" description="Dynamin N-terminal" evidence="2">
    <location>
        <begin position="125"/>
        <end position="287"/>
    </location>
</feature>
<dbReference type="PANTHER" id="PTHR43681:SF1">
    <property type="entry name" value="SARCALUMENIN"/>
    <property type="match status" value="1"/>
</dbReference>
<proteinExistence type="predicted"/>